<evidence type="ECO:0000256" key="7">
    <source>
        <dbReference type="ARBA" id="ARBA00022801"/>
    </source>
</evidence>
<dbReference type="AlphaFoldDB" id="A0A813MN31"/>
<accession>A0A813MN31</accession>
<dbReference type="InterPro" id="IPR043128">
    <property type="entry name" value="Rev_trsase/Diguanyl_cyclase"/>
</dbReference>
<dbReference type="FunFam" id="3.30.70.270:FF:000020">
    <property type="entry name" value="Transposon Tf2-6 polyprotein-like Protein"/>
    <property type="match status" value="1"/>
</dbReference>
<keyword evidence="5" id="KW-0540">Nuclease</keyword>
<dbReference type="GO" id="GO:0008233">
    <property type="term" value="F:peptidase activity"/>
    <property type="evidence" value="ECO:0007669"/>
    <property type="project" value="UniProtKB-KW"/>
</dbReference>
<keyword evidence="2" id="KW-0645">Protease</keyword>
<evidence type="ECO:0000256" key="5">
    <source>
        <dbReference type="ARBA" id="ARBA00022722"/>
    </source>
</evidence>
<proteinExistence type="predicted"/>
<evidence type="ECO:0000256" key="6">
    <source>
        <dbReference type="ARBA" id="ARBA00022759"/>
    </source>
</evidence>
<dbReference type="SUPFAM" id="SSF56672">
    <property type="entry name" value="DNA/RNA polymerases"/>
    <property type="match status" value="1"/>
</dbReference>
<dbReference type="PROSITE" id="PS50878">
    <property type="entry name" value="RT_POL"/>
    <property type="match status" value="1"/>
</dbReference>
<dbReference type="SUPFAM" id="SSF50630">
    <property type="entry name" value="Acid proteases"/>
    <property type="match status" value="1"/>
</dbReference>
<evidence type="ECO:0000256" key="1">
    <source>
        <dbReference type="ARBA" id="ARBA00012493"/>
    </source>
</evidence>
<dbReference type="FunFam" id="3.10.20.370:FF:000001">
    <property type="entry name" value="Retrovirus-related Pol polyprotein from transposon 17.6-like protein"/>
    <property type="match status" value="1"/>
</dbReference>
<dbReference type="EC" id="2.7.7.49" evidence="1"/>
<sequence length="669" mass="77320">MCSTGKILKVKGQLENYPIKYSLDSGASKSVISLRSVKKLKIKVLSSNIQIKIADNSIKKVIGETEPMLVSIGSRSCFLKFLIMDLDDNEVLLGLDWFLKTGAMISPIEKKLKFPGETLFLELNDDYFEEHSGDYEREELFISEVIDEEDIIDDDWPLEDNSPKINIYPEHQLSDKDYKLFRKSLSYVSDLFAYSINDLKSCNKGKHKIKLIQTEPIRLQPYRKSYAEREQIKQEIPEMLENGIIEPSTSPWASPVLIIPKKDGTKRFCVDYRKLNSITITENWPLPRIEDILDRLSGSIYFTTLDLKAGYWQIEMDEDSKEYTAFTTPDGHYQFMRMPFGLKNAPAQFSKLMHQIFGVRVYVEIYLDDIIIHSKTAEDHVEHIRIAASLLRNANLKIKPSKCTWFARKTKILGHIVSGDSIEMEDEKVEAVKKRQPPKNIKQLQSFLGLCNYYRKFIKNYAEIAAPMFKLLKTDKFVWSEPEQKSFEALKKALISKPILRQPNFSRKFILHTDASSYAIGAVLTQVDENGNEYVVSYNSRLLKNAEIHYGITEKECLSVVWAIKKYRVYLYGTNFDVITDHSALKWLMNITDPTARLARWAIYLQAYEFKIIHRIGISNGNADALSRPVLLIEILNQIEKTQSEDISPKYLDVYEDDNLMFYLINGKI</sequence>
<dbReference type="EMBL" id="CAJNOC010000192">
    <property type="protein sequence ID" value="CAF0725133.1"/>
    <property type="molecule type" value="Genomic_DNA"/>
</dbReference>
<dbReference type="Gene3D" id="3.30.70.270">
    <property type="match status" value="2"/>
</dbReference>
<dbReference type="FunFam" id="3.10.10.10:FF:000007">
    <property type="entry name" value="Retrovirus-related Pol polyprotein from transposon 17.6-like Protein"/>
    <property type="match status" value="1"/>
</dbReference>
<keyword evidence="6" id="KW-0255">Endonuclease</keyword>
<dbReference type="CDD" id="cd00303">
    <property type="entry name" value="retropepsin_like"/>
    <property type="match status" value="1"/>
</dbReference>
<name>A0A813MN31_9BILA</name>
<evidence type="ECO:0000256" key="3">
    <source>
        <dbReference type="ARBA" id="ARBA00022679"/>
    </source>
</evidence>
<dbReference type="GO" id="GO:0006508">
    <property type="term" value="P:proteolysis"/>
    <property type="evidence" value="ECO:0007669"/>
    <property type="project" value="UniProtKB-KW"/>
</dbReference>
<dbReference type="InterPro" id="IPR041373">
    <property type="entry name" value="RT_RNaseH"/>
</dbReference>
<dbReference type="PANTHER" id="PTHR37984:SF5">
    <property type="entry name" value="PROTEIN NYNRIN-LIKE"/>
    <property type="match status" value="1"/>
</dbReference>
<protein>
    <recommendedName>
        <fullName evidence="1">RNA-directed DNA polymerase</fullName>
        <ecNumber evidence="1">2.7.7.49</ecNumber>
    </recommendedName>
</protein>
<dbReference type="Gene3D" id="3.10.10.10">
    <property type="entry name" value="HIV Type 1 Reverse Transcriptase, subunit A, domain 1"/>
    <property type="match status" value="1"/>
</dbReference>
<dbReference type="GO" id="GO:0003964">
    <property type="term" value="F:RNA-directed DNA polymerase activity"/>
    <property type="evidence" value="ECO:0007669"/>
    <property type="project" value="UniProtKB-KW"/>
</dbReference>
<evidence type="ECO:0000313" key="11">
    <source>
        <dbReference type="Proteomes" id="UP000663879"/>
    </source>
</evidence>
<dbReference type="GO" id="GO:0004519">
    <property type="term" value="F:endonuclease activity"/>
    <property type="evidence" value="ECO:0007669"/>
    <property type="project" value="UniProtKB-KW"/>
</dbReference>
<dbReference type="OrthoDB" id="420169at2759"/>
<keyword evidence="7" id="KW-0378">Hydrolase</keyword>
<keyword evidence="8" id="KW-0695">RNA-directed DNA polymerase</keyword>
<feature type="domain" description="Reverse transcriptase" evidence="9">
    <location>
        <begin position="240"/>
        <end position="417"/>
    </location>
</feature>
<keyword evidence="3" id="KW-0808">Transferase</keyword>
<dbReference type="Pfam" id="PF17917">
    <property type="entry name" value="RT_RNaseH"/>
    <property type="match status" value="1"/>
</dbReference>
<dbReference type="Proteomes" id="UP000663879">
    <property type="component" value="Unassembled WGS sequence"/>
</dbReference>
<evidence type="ECO:0000256" key="8">
    <source>
        <dbReference type="ARBA" id="ARBA00022918"/>
    </source>
</evidence>
<dbReference type="InterPro" id="IPR043502">
    <property type="entry name" value="DNA/RNA_pol_sf"/>
</dbReference>
<evidence type="ECO:0000313" key="10">
    <source>
        <dbReference type="EMBL" id="CAF0725133.1"/>
    </source>
</evidence>
<dbReference type="InterPro" id="IPR050951">
    <property type="entry name" value="Retrovirus_Pol_polyprotein"/>
</dbReference>
<dbReference type="InterPro" id="IPR000477">
    <property type="entry name" value="RT_dom"/>
</dbReference>
<dbReference type="Gene3D" id="3.10.20.370">
    <property type="match status" value="1"/>
</dbReference>
<evidence type="ECO:0000256" key="2">
    <source>
        <dbReference type="ARBA" id="ARBA00022670"/>
    </source>
</evidence>
<keyword evidence="4" id="KW-0548">Nucleotidyltransferase</keyword>
<dbReference type="CDD" id="cd01647">
    <property type="entry name" value="RT_LTR"/>
    <property type="match status" value="1"/>
</dbReference>
<dbReference type="Gene3D" id="2.40.70.10">
    <property type="entry name" value="Acid Proteases"/>
    <property type="match status" value="1"/>
</dbReference>
<comment type="caution">
    <text evidence="10">The sequence shown here is derived from an EMBL/GenBank/DDBJ whole genome shotgun (WGS) entry which is preliminary data.</text>
</comment>
<evidence type="ECO:0000259" key="9">
    <source>
        <dbReference type="PROSITE" id="PS50878"/>
    </source>
</evidence>
<dbReference type="InterPro" id="IPR021109">
    <property type="entry name" value="Peptidase_aspartic_dom_sf"/>
</dbReference>
<evidence type="ECO:0000256" key="4">
    <source>
        <dbReference type="ARBA" id="ARBA00022695"/>
    </source>
</evidence>
<gene>
    <name evidence="10" type="ORF">OXX778_LOCUS2463</name>
</gene>
<dbReference type="Pfam" id="PF00078">
    <property type="entry name" value="RVT_1"/>
    <property type="match status" value="1"/>
</dbReference>
<dbReference type="Pfam" id="PF13975">
    <property type="entry name" value="gag-asp_proteas"/>
    <property type="match status" value="1"/>
</dbReference>
<reference evidence="10" key="1">
    <citation type="submission" date="2021-02" db="EMBL/GenBank/DDBJ databases">
        <authorList>
            <person name="Nowell W R."/>
        </authorList>
    </citation>
    <scope>NUCLEOTIDE SEQUENCE</scope>
    <source>
        <strain evidence="10">Ploen Becks lab</strain>
    </source>
</reference>
<organism evidence="10 11">
    <name type="scientific">Brachionus calyciflorus</name>
    <dbReference type="NCBI Taxonomy" id="104777"/>
    <lineage>
        <taxon>Eukaryota</taxon>
        <taxon>Metazoa</taxon>
        <taxon>Spiralia</taxon>
        <taxon>Gnathifera</taxon>
        <taxon>Rotifera</taxon>
        <taxon>Eurotatoria</taxon>
        <taxon>Monogononta</taxon>
        <taxon>Pseudotrocha</taxon>
        <taxon>Ploima</taxon>
        <taxon>Brachionidae</taxon>
        <taxon>Brachionus</taxon>
    </lineage>
</organism>
<dbReference type="PANTHER" id="PTHR37984">
    <property type="entry name" value="PROTEIN CBG26694"/>
    <property type="match status" value="1"/>
</dbReference>
<keyword evidence="11" id="KW-1185">Reference proteome</keyword>
<dbReference type="CDD" id="cd09274">
    <property type="entry name" value="RNase_HI_RT_Ty3"/>
    <property type="match status" value="1"/>
</dbReference>